<dbReference type="EMBL" id="FWYF01000004">
    <property type="protein sequence ID" value="SMD37967.1"/>
    <property type="molecule type" value="Genomic_DNA"/>
</dbReference>
<sequence>MIMSERFKIASKEKRVINFVIDLFAVQFILVLFLLIGGIIVSFWIKEKGIIYETSNSFPFLSIYMLYYVIAEHFFNKTLGKRFTKTKVVNIDGSKPSLEQIVMRSVSRFIIIEIISYFKDRPIGWHDKLSKTLVIEDHS</sequence>
<gene>
    <name evidence="8" type="ORF">SAMN04488029_3565</name>
</gene>
<dbReference type="PANTHER" id="PTHR36115:SF4">
    <property type="entry name" value="MEMBRANE PROTEIN"/>
    <property type="match status" value="1"/>
</dbReference>
<evidence type="ECO:0000313" key="8">
    <source>
        <dbReference type="EMBL" id="SMD37967.1"/>
    </source>
</evidence>
<dbReference type="InterPro" id="IPR010432">
    <property type="entry name" value="RDD"/>
</dbReference>
<feature type="transmembrane region" description="Helical" evidence="6">
    <location>
        <begin position="20"/>
        <end position="45"/>
    </location>
</feature>
<dbReference type="OrthoDB" id="762068at2"/>
<accession>A0A1W2GMT6</accession>
<evidence type="ECO:0000256" key="6">
    <source>
        <dbReference type="SAM" id="Phobius"/>
    </source>
</evidence>
<name>A0A1W2GMT6_REIFA</name>
<keyword evidence="9" id="KW-1185">Reference proteome</keyword>
<keyword evidence="4 6" id="KW-1133">Transmembrane helix</keyword>
<evidence type="ECO:0000256" key="2">
    <source>
        <dbReference type="ARBA" id="ARBA00022475"/>
    </source>
</evidence>
<dbReference type="PANTHER" id="PTHR36115">
    <property type="entry name" value="PROLINE-RICH ANTIGEN HOMOLOG-RELATED"/>
    <property type="match status" value="1"/>
</dbReference>
<feature type="domain" description="RDD" evidence="7">
    <location>
        <begin position="13"/>
        <end position="129"/>
    </location>
</feature>
<dbReference type="Pfam" id="PF06271">
    <property type="entry name" value="RDD"/>
    <property type="match status" value="1"/>
</dbReference>
<evidence type="ECO:0000256" key="5">
    <source>
        <dbReference type="ARBA" id="ARBA00023136"/>
    </source>
</evidence>
<organism evidence="8 9">
    <name type="scientific">Reichenbachiella faecimaris</name>
    <dbReference type="NCBI Taxonomy" id="692418"/>
    <lineage>
        <taxon>Bacteria</taxon>
        <taxon>Pseudomonadati</taxon>
        <taxon>Bacteroidota</taxon>
        <taxon>Cytophagia</taxon>
        <taxon>Cytophagales</taxon>
        <taxon>Reichenbachiellaceae</taxon>
        <taxon>Reichenbachiella</taxon>
    </lineage>
</organism>
<dbReference type="Proteomes" id="UP000192472">
    <property type="component" value="Unassembled WGS sequence"/>
</dbReference>
<keyword evidence="3 6" id="KW-0812">Transmembrane</keyword>
<protein>
    <submittedName>
        <fullName evidence="8">Uncharacterized membrane protein YckC, RDD family</fullName>
    </submittedName>
</protein>
<evidence type="ECO:0000256" key="3">
    <source>
        <dbReference type="ARBA" id="ARBA00022692"/>
    </source>
</evidence>
<keyword evidence="2" id="KW-1003">Cell membrane</keyword>
<dbReference type="AlphaFoldDB" id="A0A1W2GMT6"/>
<keyword evidence="5 6" id="KW-0472">Membrane</keyword>
<dbReference type="InterPro" id="IPR051791">
    <property type="entry name" value="Pra-immunoreactive"/>
</dbReference>
<evidence type="ECO:0000256" key="1">
    <source>
        <dbReference type="ARBA" id="ARBA00004651"/>
    </source>
</evidence>
<evidence type="ECO:0000313" key="9">
    <source>
        <dbReference type="Proteomes" id="UP000192472"/>
    </source>
</evidence>
<dbReference type="GO" id="GO:0005886">
    <property type="term" value="C:plasma membrane"/>
    <property type="evidence" value="ECO:0007669"/>
    <property type="project" value="UniProtKB-SubCell"/>
</dbReference>
<reference evidence="8 9" key="1">
    <citation type="submission" date="2017-04" db="EMBL/GenBank/DDBJ databases">
        <authorList>
            <person name="Afonso C.L."/>
            <person name="Miller P.J."/>
            <person name="Scott M.A."/>
            <person name="Spackman E."/>
            <person name="Goraichik I."/>
            <person name="Dimitrov K.M."/>
            <person name="Suarez D.L."/>
            <person name="Swayne D.E."/>
        </authorList>
    </citation>
    <scope>NUCLEOTIDE SEQUENCE [LARGE SCALE GENOMIC DNA]</scope>
    <source>
        <strain evidence="8 9">DSM 26133</strain>
    </source>
</reference>
<evidence type="ECO:0000256" key="4">
    <source>
        <dbReference type="ARBA" id="ARBA00022989"/>
    </source>
</evidence>
<evidence type="ECO:0000259" key="7">
    <source>
        <dbReference type="Pfam" id="PF06271"/>
    </source>
</evidence>
<dbReference type="STRING" id="692418.SAMN04488029_3565"/>
<comment type="subcellular location">
    <subcellularLocation>
        <location evidence="1">Cell membrane</location>
        <topology evidence="1">Multi-pass membrane protein</topology>
    </subcellularLocation>
</comment>
<proteinExistence type="predicted"/>
<feature type="transmembrane region" description="Helical" evidence="6">
    <location>
        <begin position="57"/>
        <end position="75"/>
    </location>
</feature>